<gene>
    <name evidence="3" type="ORF">QPJ95_05025</name>
</gene>
<dbReference type="Gene3D" id="3.60.21.10">
    <property type="match status" value="1"/>
</dbReference>
<dbReference type="InterPro" id="IPR024654">
    <property type="entry name" value="Calcineurin-like_PHP_lpxH"/>
</dbReference>
<sequence length="199" mass="20573">MKILAFSDLHLAPVAAADLVAASGGADLVIGAGDFCNMRQGLDRAMQLLSGMAAPLLLVPGNAESADELRAAALPNMNVLHGAGVEIDGLRFFGLGYGVPVTPFGAWSCDLTEAFAGQMLEACDAADVLITHSPPKGVADVTSGGVSVGSEAIRAAIERLQPQLALCGHIHDSWGQRGYIGDCQVVNLGPTVTWLELDH</sequence>
<dbReference type="RefSeq" id="WP_270918550.1">
    <property type="nucleotide sequence ID" value="NZ_CP127247.1"/>
</dbReference>
<dbReference type="KEGG" id="ppso:QPJ95_05025"/>
<evidence type="ECO:0000313" key="4">
    <source>
        <dbReference type="Proteomes" id="UP001238334"/>
    </source>
</evidence>
<dbReference type="Proteomes" id="UP001238334">
    <property type="component" value="Chromosome"/>
</dbReference>
<dbReference type="PANTHER" id="PTHR12905">
    <property type="entry name" value="METALLOPHOSPHOESTERASE"/>
    <property type="match status" value="1"/>
</dbReference>
<evidence type="ECO:0000259" key="2">
    <source>
        <dbReference type="Pfam" id="PF12850"/>
    </source>
</evidence>
<evidence type="ECO:0000313" key="3">
    <source>
        <dbReference type="EMBL" id="WIY26289.1"/>
    </source>
</evidence>
<keyword evidence="4" id="KW-1185">Reference proteome</keyword>
<accession>A0A9Y2L1G3</accession>
<reference evidence="3 4" key="1">
    <citation type="submission" date="2023-06" db="EMBL/GenBank/DDBJ databases">
        <title>Parasedimentitalea psychrophila sp. nov., a psychrophilic bacterium isolated from deep-sea sediment.</title>
        <authorList>
            <person name="Li A."/>
        </authorList>
    </citation>
    <scope>NUCLEOTIDE SEQUENCE [LARGE SCALE GENOMIC DNA]</scope>
    <source>
        <strain evidence="3 4">QS115</strain>
    </source>
</reference>
<dbReference type="PANTHER" id="PTHR12905:SF0">
    <property type="entry name" value="CALCINEURIN-LIKE PHOSPHOESTERASE DOMAIN-CONTAINING PROTEIN"/>
    <property type="match status" value="1"/>
</dbReference>
<dbReference type="SUPFAM" id="SSF56300">
    <property type="entry name" value="Metallo-dependent phosphatases"/>
    <property type="match status" value="1"/>
</dbReference>
<dbReference type="EMBL" id="CP127247">
    <property type="protein sequence ID" value="WIY26289.1"/>
    <property type="molecule type" value="Genomic_DNA"/>
</dbReference>
<dbReference type="AlphaFoldDB" id="A0A9Y2L1G3"/>
<dbReference type="InterPro" id="IPR051693">
    <property type="entry name" value="UPF0046_metallophosphoest"/>
</dbReference>
<comment type="similarity">
    <text evidence="1">Belongs to the metallophosphoesterase superfamily. YfcE family.</text>
</comment>
<dbReference type="Pfam" id="PF12850">
    <property type="entry name" value="Metallophos_2"/>
    <property type="match status" value="1"/>
</dbReference>
<proteinExistence type="inferred from homology"/>
<protein>
    <submittedName>
        <fullName evidence="3">Metallophosphoesterase family protein</fullName>
    </submittedName>
</protein>
<name>A0A9Y2L1G3_9RHOB</name>
<evidence type="ECO:0000256" key="1">
    <source>
        <dbReference type="ARBA" id="ARBA00008950"/>
    </source>
</evidence>
<dbReference type="InterPro" id="IPR029052">
    <property type="entry name" value="Metallo-depent_PP-like"/>
</dbReference>
<organism evidence="3 4">
    <name type="scientific">Parasedimentitalea psychrophila</name>
    <dbReference type="NCBI Taxonomy" id="2997337"/>
    <lineage>
        <taxon>Bacteria</taxon>
        <taxon>Pseudomonadati</taxon>
        <taxon>Pseudomonadota</taxon>
        <taxon>Alphaproteobacteria</taxon>
        <taxon>Rhodobacterales</taxon>
        <taxon>Paracoccaceae</taxon>
        <taxon>Parasedimentitalea</taxon>
    </lineage>
</organism>
<feature type="domain" description="Calcineurin-like phosphoesterase" evidence="2">
    <location>
        <begin position="1"/>
        <end position="190"/>
    </location>
</feature>